<dbReference type="PROSITE" id="PS50084">
    <property type="entry name" value="KH_TYPE_1"/>
    <property type="match status" value="2"/>
</dbReference>
<evidence type="ECO:0000256" key="1">
    <source>
        <dbReference type="ARBA" id="ARBA00022737"/>
    </source>
</evidence>
<proteinExistence type="predicted"/>
<evidence type="ECO:0000313" key="3">
    <source>
        <dbReference type="EMBL" id="QHU01316.1"/>
    </source>
</evidence>
<accession>A0A6C0J993</accession>
<dbReference type="EMBL" id="MN740337">
    <property type="protein sequence ID" value="QHU01316.1"/>
    <property type="molecule type" value="Genomic_DNA"/>
</dbReference>
<dbReference type="InterPro" id="IPR004088">
    <property type="entry name" value="KH_dom_type_1"/>
</dbReference>
<organism evidence="3">
    <name type="scientific">viral metagenome</name>
    <dbReference type="NCBI Taxonomy" id="1070528"/>
    <lineage>
        <taxon>unclassified sequences</taxon>
        <taxon>metagenomes</taxon>
        <taxon>organismal metagenomes</taxon>
    </lineage>
</organism>
<keyword evidence="1" id="KW-0677">Repeat</keyword>
<dbReference type="CDD" id="cd00105">
    <property type="entry name" value="KH-I"/>
    <property type="match status" value="1"/>
</dbReference>
<feature type="domain" description="K Homology" evidence="2">
    <location>
        <begin position="168"/>
        <end position="240"/>
    </location>
</feature>
<dbReference type="SMART" id="SM00322">
    <property type="entry name" value="KH"/>
    <property type="match status" value="2"/>
</dbReference>
<dbReference type="InterPro" id="IPR036612">
    <property type="entry name" value="KH_dom_type_1_sf"/>
</dbReference>
<reference evidence="3" key="1">
    <citation type="journal article" date="2020" name="Nature">
        <title>Giant virus diversity and host interactions through global metagenomics.</title>
        <authorList>
            <person name="Schulz F."/>
            <person name="Roux S."/>
            <person name="Paez-Espino D."/>
            <person name="Jungbluth S."/>
            <person name="Walsh D.A."/>
            <person name="Denef V.J."/>
            <person name="McMahon K.D."/>
            <person name="Konstantinidis K.T."/>
            <person name="Eloe-Fadrosh E.A."/>
            <person name="Kyrpides N.C."/>
            <person name="Woyke T."/>
        </authorList>
    </citation>
    <scope>NUCLEOTIDE SEQUENCE</scope>
    <source>
        <strain evidence="3">GVMAG-M-3300025860-25</strain>
    </source>
</reference>
<dbReference type="InterPro" id="IPR004087">
    <property type="entry name" value="KH_dom"/>
</dbReference>
<dbReference type="GO" id="GO:0003723">
    <property type="term" value="F:RNA binding"/>
    <property type="evidence" value="ECO:0007669"/>
    <property type="project" value="InterPro"/>
</dbReference>
<evidence type="ECO:0000259" key="2">
    <source>
        <dbReference type="SMART" id="SM00322"/>
    </source>
</evidence>
<name>A0A6C0J993_9ZZZZ</name>
<dbReference type="AlphaFoldDB" id="A0A6C0J993"/>
<dbReference type="Gene3D" id="3.30.1370.10">
    <property type="entry name" value="K Homology domain, type 1"/>
    <property type="match status" value="2"/>
</dbReference>
<feature type="domain" description="K Homology" evidence="2">
    <location>
        <begin position="69"/>
        <end position="141"/>
    </location>
</feature>
<dbReference type="SUPFAM" id="SSF54791">
    <property type="entry name" value="Eukaryotic type KH-domain (KH-domain type I)"/>
    <property type="match status" value="2"/>
</dbReference>
<dbReference type="Pfam" id="PF00013">
    <property type="entry name" value="KH_1"/>
    <property type="match status" value="2"/>
</dbReference>
<dbReference type="PANTHER" id="PTHR10288">
    <property type="entry name" value="KH DOMAIN CONTAINING RNA BINDING PROTEIN"/>
    <property type="match status" value="1"/>
</dbReference>
<protein>
    <recommendedName>
        <fullName evidence="2">K Homology domain-containing protein</fullName>
    </recommendedName>
</protein>
<sequence>MSTIQQTQAPVVEVVEVTEVVEVAEVTKPKKKKVQKKEVEKKIETVEEVPVVKQMYGMSTNGIPIGITGGFSARYNVLKKHMGFIIGKGGGNVKRIRDNTQCQILIQDPDEESSGYHWFLVRGLFKKNVERACAELNILENKAFGLIDPSDHHLPQEIPNPDTYAYSEVKCSYLIVHPSHVGMIVGKKGKNVTRISRENGAFIYIQKGNARTGGMPWFQIKGLYERNIESAFFALIEEARRAEINQTF</sequence>